<evidence type="ECO:0000313" key="2">
    <source>
        <dbReference type="Proteomes" id="UP000050761"/>
    </source>
</evidence>
<reference evidence="3" key="2">
    <citation type="submission" date="2019-09" db="UniProtKB">
        <authorList>
            <consortium name="WormBaseParasite"/>
        </authorList>
    </citation>
    <scope>IDENTIFICATION</scope>
</reference>
<reference evidence="1 2" key="1">
    <citation type="submission" date="2018-11" db="EMBL/GenBank/DDBJ databases">
        <authorList>
            <consortium name="Pathogen Informatics"/>
        </authorList>
    </citation>
    <scope>NUCLEOTIDE SEQUENCE [LARGE SCALE GENOMIC DNA]</scope>
</reference>
<evidence type="ECO:0000313" key="1">
    <source>
        <dbReference type="EMBL" id="VDO86209.1"/>
    </source>
</evidence>
<keyword evidence="2" id="KW-1185">Reference proteome</keyword>
<proteinExistence type="predicted"/>
<dbReference type="AlphaFoldDB" id="A0A183FS64"/>
<dbReference type="WBParaSite" id="HPBE_0001075001-mRNA-1">
    <property type="protein sequence ID" value="HPBE_0001075001-mRNA-1"/>
    <property type="gene ID" value="HPBE_0001075001"/>
</dbReference>
<evidence type="ECO:0000313" key="3">
    <source>
        <dbReference type="WBParaSite" id="HPBE_0001075001-mRNA-1"/>
    </source>
</evidence>
<dbReference type="EMBL" id="UZAH01026868">
    <property type="protein sequence ID" value="VDO86209.1"/>
    <property type="molecule type" value="Genomic_DNA"/>
</dbReference>
<name>A0A183FS64_HELPZ</name>
<sequence>MMSPAKQREGASIHTDPLLVPLKGLRYPLKRYGEQLQRPGVAFLRELYNDNGSSEVLVSLPEQSDSIKDDSKRVCIEHFERI</sequence>
<accession>A0A183FS64</accession>
<organism evidence="2 3">
    <name type="scientific">Heligmosomoides polygyrus</name>
    <name type="common">Parasitic roundworm</name>
    <dbReference type="NCBI Taxonomy" id="6339"/>
    <lineage>
        <taxon>Eukaryota</taxon>
        <taxon>Metazoa</taxon>
        <taxon>Ecdysozoa</taxon>
        <taxon>Nematoda</taxon>
        <taxon>Chromadorea</taxon>
        <taxon>Rhabditida</taxon>
        <taxon>Rhabditina</taxon>
        <taxon>Rhabditomorpha</taxon>
        <taxon>Strongyloidea</taxon>
        <taxon>Heligmosomidae</taxon>
        <taxon>Heligmosomoides</taxon>
    </lineage>
</organism>
<gene>
    <name evidence="1" type="ORF">HPBE_LOCUS10751</name>
</gene>
<dbReference type="Proteomes" id="UP000050761">
    <property type="component" value="Unassembled WGS sequence"/>
</dbReference>
<accession>A0A3P7Z7T5</accession>
<protein>
    <submittedName>
        <fullName evidence="3">Inorganic diphosphatase</fullName>
    </submittedName>
</protein>